<dbReference type="InterPro" id="IPR000719">
    <property type="entry name" value="Prot_kinase_dom"/>
</dbReference>
<dbReference type="PROSITE" id="PS50011">
    <property type="entry name" value="PROTEIN_KINASE_DOM"/>
    <property type="match status" value="1"/>
</dbReference>
<dbReference type="Pfam" id="PF00069">
    <property type="entry name" value="Pkinase"/>
    <property type="match status" value="1"/>
</dbReference>
<proteinExistence type="predicted"/>
<keyword evidence="2" id="KW-0808">Transferase</keyword>
<reference evidence="3" key="1">
    <citation type="submission" date="2023-07" db="EMBL/GenBank/DDBJ databases">
        <authorList>
            <person name="Colorado M.A."/>
            <person name="Villamil L.M."/>
            <person name="Melo J.F."/>
            <person name="Rodriguez J.A."/>
            <person name="Ruiz R.Y."/>
        </authorList>
    </citation>
    <scope>NUCLEOTIDE SEQUENCE [LARGE SCALE GENOMIC DNA]</scope>
    <source>
        <strain evidence="3">C33</strain>
    </source>
</reference>
<evidence type="ECO:0000313" key="2">
    <source>
        <dbReference type="EMBL" id="MDX8337016.1"/>
    </source>
</evidence>
<dbReference type="GO" id="GO:0016301">
    <property type="term" value="F:kinase activity"/>
    <property type="evidence" value="ECO:0007669"/>
    <property type="project" value="UniProtKB-KW"/>
</dbReference>
<name>A0ABU4WBU7_9FUSO</name>
<dbReference type="Gene3D" id="3.40.50.1010">
    <property type="entry name" value="5'-nuclease"/>
    <property type="match status" value="1"/>
</dbReference>
<dbReference type="SUPFAM" id="SSF56112">
    <property type="entry name" value="Protein kinase-like (PK-like)"/>
    <property type="match status" value="1"/>
</dbReference>
<keyword evidence="2" id="KW-0418">Kinase</keyword>
<evidence type="ECO:0000313" key="3">
    <source>
        <dbReference type="Proteomes" id="UP001279681"/>
    </source>
</evidence>
<comment type="caution">
    <text evidence="2">The sequence shown here is derived from an EMBL/GenBank/DDBJ whole genome shotgun (WGS) entry which is preliminary data.</text>
</comment>
<evidence type="ECO:0000259" key="1">
    <source>
        <dbReference type="PROSITE" id="PS50011"/>
    </source>
</evidence>
<dbReference type="EMBL" id="JAVIKH010000018">
    <property type="protein sequence ID" value="MDX8337016.1"/>
    <property type="molecule type" value="Genomic_DNA"/>
</dbReference>
<sequence>MVQNIVVIDTCALMNKNTLKFLSKSNIPQFYVFEESFQELKKLQKKGKNLEKLKIASKILDSLNKKNKLVRVNSSATTHADAAILSRVHDGATKKDMLIITDDKNLARDLLKTKTCKSVNYRDVYIKKVDEFGDLIDTLAYFGKQKSVKEGVKVEGSKTLIKTYIPEKNDKIKLMSKEQDMDIVLPESLVQGGEGKIYFYGDLAIKIFHANKLTQERVEKLKLLSDKNITIPNVATVNGIVFNETNDIVGYSMKKFEGKTLEAVLLKSIDRNKAKEIAKNILTTINKLHKKNILMGDINPNNILVDDKNQICLIDVDSYQIDNYPCYVFKEEFLPPEFSGENMGTYMRDVSNEYFPISILLFKILMNGKHPYDQRQSEKTLSERIKTLNFKYSVDGKELENTPKGIWNTLWNELPEYMRLHFYKAFTQNEKRYTCEFWLKLLKNL</sequence>
<accession>A0ABU4WBU7</accession>
<dbReference type="Gene3D" id="1.10.510.10">
    <property type="entry name" value="Transferase(Phosphotransferase) domain 1"/>
    <property type="match status" value="1"/>
</dbReference>
<gene>
    <name evidence="2" type="ORF">RFV38_10990</name>
</gene>
<dbReference type="RefSeq" id="WP_320314370.1">
    <property type="nucleotide sequence ID" value="NZ_JAVIKH010000018.1"/>
</dbReference>
<dbReference type="Proteomes" id="UP001279681">
    <property type="component" value="Unassembled WGS sequence"/>
</dbReference>
<keyword evidence="3" id="KW-1185">Reference proteome</keyword>
<protein>
    <submittedName>
        <fullName evidence="2">Lipopolysaccharide kinase InaA family protein</fullName>
    </submittedName>
</protein>
<organism evidence="2 3">
    <name type="scientific">Candidatus Cetobacterium colombiensis</name>
    <dbReference type="NCBI Taxonomy" id="3073100"/>
    <lineage>
        <taxon>Bacteria</taxon>
        <taxon>Fusobacteriati</taxon>
        <taxon>Fusobacteriota</taxon>
        <taxon>Fusobacteriia</taxon>
        <taxon>Fusobacteriales</taxon>
        <taxon>Fusobacteriaceae</taxon>
        <taxon>Cetobacterium</taxon>
    </lineage>
</organism>
<feature type="domain" description="Protein kinase" evidence="1">
    <location>
        <begin position="183"/>
        <end position="445"/>
    </location>
</feature>
<dbReference type="InterPro" id="IPR011009">
    <property type="entry name" value="Kinase-like_dom_sf"/>
</dbReference>